<gene>
    <name evidence="3" type="ORF">HPS54_04880</name>
</gene>
<evidence type="ECO:0000256" key="2">
    <source>
        <dbReference type="SAM" id="SignalP"/>
    </source>
</evidence>
<evidence type="ECO:0000256" key="1">
    <source>
        <dbReference type="SAM" id="Coils"/>
    </source>
</evidence>
<organism evidence="3 4">
    <name type="scientific">Xylanibacter caecicola</name>
    <dbReference type="NCBI Taxonomy" id="2736294"/>
    <lineage>
        <taxon>Bacteria</taxon>
        <taxon>Pseudomonadati</taxon>
        <taxon>Bacteroidota</taxon>
        <taxon>Bacteroidia</taxon>
        <taxon>Bacteroidales</taxon>
        <taxon>Prevotellaceae</taxon>
        <taxon>Xylanibacter</taxon>
    </lineage>
</organism>
<feature type="chain" id="PRO_5045225008" evidence="2">
    <location>
        <begin position="22"/>
        <end position="90"/>
    </location>
</feature>
<dbReference type="RefSeq" id="WP_172344342.1">
    <property type="nucleotide sequence ID" value="NZ_CATJFF010000124.1"/>
</dbReference>
<feature type="coiled-coil region" evidence="1">
    <location>
        <begin position="47"/>
        <end position="74"/>
    </location>
</feature>
<sequence length="90" mass="9979">MKKSYFLGLAMLLGVTVAGHAQETTNLSPEISTWEQLKNVKDVFDKATEAETKISSINRQLTSINAELATTEKETMSETPVYVAQDEKNN</sequence>
<reference evidence="3 4" key="1">
    <citation type="submission" date="2020-05" db="EMBL/GenBank/DDBJ databases">
        <title>Distinct polysaccharide utilization as determinants for interspecies competition between intestinal Prevotella spp.</title>
        <authorList>
            <person name="Galvez E.J.C."/>
            <person name="Iljazovic A."/>
            <person name="Strowig T."/>
        </authorList>
    </citation>
    <scope>NUCLEOTIDE SEQUENCE [LARGE SCALE GENOMIC DNA]</scope>
    <source>
        <strain evidence="3 4">PCHR</strain>
    </source>
</reference>
<keyword evidence="1" id="KW-0175">Coiled coil</keyword>
<dbReference type="Proteomes" id="UP000820977">
    <property type="component" value="Unassembled WGS sequence"/>
</dbReference>
<keyword evidence="2" id="KW-0732">Signal</keyword>
<feature type="signal peptide" evidence="2">
    <location>
        <begin position="1"/>
        <end position="21"/>
    </location>
</feature>
<keyword evidence="4" id="KW-1185">Reference proteome</keyword>
<evidence type="ECO:0000313" key="3">
    <source>
        <dbReference type="EMBL" id="NPE24855.1"/>
    </source>
</evidence>
<comment type="caution">
    <text evidence="3">The sequence shown here is derived from an EMBL/GenBank/DDBJ whole genome shotgun (WGS) entry which is preliminary data.</text>
</comment>
<dbReference type="EMBL" id="JABKKJ010000005">
    <property type="protein sequence ID" value="NPE24855.1"/>
    <property type="molecule type" value="Genomic_DNA"/>
</dbReference>
<protein>
    <submittedName>
        <fullName evidence="3">Uncharacterized protein</fullName>
    </submittedName>
</protein>
<name>A0ABX2B3P2_9BACT</name>
<accession>A0ABX2B3P2</accession>
<proteinExistence type="predicted"/>
<evidence type="ECO:0000313" key="4">
    <source>
        <dbReference type="Proteomes" id="UP000820977"/>
    </source>
</evidence>